<dbReference type="RefSeq" id="WP_277280991.1">
    <property type="nucleotide sequence ID" value="NZ_JAROCY010000066.1"/>
</dbReference>
<dbReference type="EMBL" id="JAROCY010000066">
    <property type="protein sequence ID" value="MDF8335918.1"/>
    <property type="molecule type" value="Genomic_DNA"/>
</dbReference>
<evidence type="ECO:0000313" key="3">
    <source>
        <dbReference type="EMBL" id="MDF8335918.1"/>
    </source>
</evidence>
<feature type="transmembrane region" description="Helical" evidence="2">
    <location>
        <begin position="323"/>
        <end position="344"/>
    </location>
</feature>
<keyword evidence="2" id="KW-1133">Transmembrane helix</keyword>
<reference evidence="3 4" key="1">
    <citation type="submission" date="2023-03" db="EMBL/GenBank/DDBJ databases">
        <title>Novosphingobium cyanobacteriorum sp. nov., isolated from a eutrophic reservoir during the Microcystis bloom period.</title>
        <authorList>
            <person name="Kang M."/>
            <person name="Le V."/>
            <person name="Ko S.-R."/>
            <person name="Lee S.-A."/>
            <person name="Ahn C.-Y."/>
        </authorList>
    </citation>
    <scope>NUCLEOTIDE SEQUENCE [LARGE SCALE GENOMIC DNA]</scope>
    <source>
        <strain evidence="3 4">HBC54</strain>
    </source>
</reference>
<protein>
    <submittedName>
        <fullName evidence="3">MFS transporter</fullName>
    </submittedName>
</protein>
<dbReference type="SUPFAM" id="SSF103473">
    <property type="entry name" value="MFS general substrate transporter"/>
    <property type="match status" value="1"/>
</dbReference>
<feature type="transmembrane region" description="Helical" evidence="2">
    <location>
        <begin position="122"/>
        <end position="141"/>
    </location>
</feature>
<feature type="transmembrane region" description="Helical" evidence="2">
    <location>
        <begin position="255"/>
        <end position="279"/>
    </location>
</feature>
<dbReference type="InterPro" id="IPR039672">
    <property type="entry name" value="MFS_2"/>
</dbReference>
<comment type="caution">
    <text evidence="3">The sequence shown here is derived from an EMBL/GenBank/DDBJ whole genome shotgun (WGS) entry which is preliminary data.</text>
</comment>
<name>A0ABT6CQF2_9SPHN</name>
<evidence type="ECO:0000313" key="4">
    <source>
        <dbReference type="Proteomes" id="UP001222770"/>
    </source>
</evidence>
<comment type="similarity">
    <text evidence="1">Belongs to the sodium:galactoside symporter (TC 2.A.2) family.</text>
</comment>
<dbReference type="Gene3D" id="1.20.1250.20">
    <property type="entry name" value="MFS general substrate transporter like domains"/>
    <property type="match status" value="2"/>
</dbReference>
<feature type="transmembrane region" description="Helical" evidence="2">
    <location>
        <begin position="198"/>
        <end position="217"/>
    </location>
</feature>
<feature type="transmembrane region" description="Helical" evidence="2">
    <location>
        <begin position="94"/>
        <end position="110"/>
    </location>
</feature>
<dbReference type="InterPro" id="IPR036259">
    <property type="entry name" value="MFS_trans_sf"/>
</dbReference>
<evidence type="ECO:0000256" key="2">
    <source>
        <dbReference type="SAM" id="Phobius"/>
    </source>
</evidence>
<organism evidence="3 4">
    <name type="scientific">Novosphingobium cyanobacteriorum</name>
    <dbReference type="NCBI Taxonomy" id="3024215"/>
    <lineage>
        <taxon>Bacteria</taxon>
        <taxon>Pseudomonadati</taxon>
        <taxon>Pseudomonadota</taxon>
        <taxon>Alphaproteobacteria</taxon>
        <taxon>Sphingomonadales</taxon>
        <taxon>Sphingomonadaceae</taxon>
        <taxon>Novosphingobium</taxon>
    </lineage>
</organism>
<keyword evidence="2" id="KW-0812">Transmembrane</keyword>
<feature type="transmembrane region" description="Helical" evidence="2">
    <location>
        <begin position="404"/>
        <end position="426"/>
    </location>
</feature>
<gene>
    <name evidence="3" type="ORF">POM99_22190</name>
</gene>
<feature type="transmembrane region" description="Helical" evidence="2">
    <location>
        <begin position="356"/>
        <end position="383"/>
    </location>
</feature>
<dbReference type="PANTHER" id="PTHR11328">
    <property type="entry name" value="MAJOR FACILITATOR SUPERFAMILY DOMAIN-CONTAINING PROTEIN"/>
    <property type="match status" value="1"/>
</dbReference>
<feature type="transmembrane region" description="Helical" evidence="2">
    <location>
        <begin position="446"/>
        <end position="467"/>
    </location>
</feature>
<keyword evidence="2" id="KW-0472">Membrane</keyword>
<dbReference type="Pfam" id="PF13347">
    <property type="entry name" value="MFS_2"/>
    <property type="match status" value="1"/>
</dbReference>
<sequence>MPPQAPTTDNKKIPPSGVGDFFKKITYGIGSVAYGVKDQGFSYFLLFFYNQVHGASSELVGRAIAIALFLDAFLDPVIGQISDNFRSRWGRRHPFMYASVIPVTLSYFFLWNPPRLYGQDLFLYLVTVIVLVRTFISIYEIPSSALVAEITSDYDERTSFLAFRYFFSWMGGISMSLISFGVLFTATEKYPIGQLNPVAYFNYSLIACTFIASAILISSVGTHKLIPTFTQPPVGRVGLGRALGDMFQSFRNRSFIALTISSIFSAIAAGTLAALSNYFNTFYWGLDAGQILLLNTTAIIAPIIALLVSPYVSERMGKKRATFLLWVISAAFGWTPLIGRMAGFFPGNGTAMLLPLLAFCQTVGIAFSIACSIVISSMLADVVEDSQKTTGRRSEGLFFSSNAFVLKAVSGMGILVATQMLEFAHFPQGADPATLDPAIPKNLARIYVPVTFVFYAVALFCLKFYGINKASHRENLRQIIADEVIFSPSVGLDGIHSAEHGGPLDNLLHGDDDQDRALP</sequence>
<dbReference type="Proteomes" id="UP001222770">
    <property type="component" value="Unassembled WGS sequence"/>
</dbReference>
<feature type="transmembrane region" description="Helical" evidence="2">
    <location>
        <begin position="291"/>
        <end position="311"/>
    </location>
</feature>
<dbReference type="PANTHER" id="PTHR11328:SF24">
    <property type="entry name" value="MAJOR FACILITATOR SUPERFAMILY (MFS) PROFILE DOMAIN-CONTAINING PROTEIN"/>
    <property type="match status" value="1"/>
</dbReference>
<keyword evidence="4" id="KW-1185">Reference proteome</keyword>
<feature type="transmembrane region" description="Helical" evidence="2">
    <location>
        <begin position="162"/>
        <end position="186"/>
    </location>
</feature>
<proteinExistence type="inferred from homology"/>
<evidence type="ECO:0000256" key="1">
    <source>
        <dbReference type="ARBA" id="ARBA00009617"/>
    </source>
</evidence>
<accession>A0ABT6CQF2</accession>